<accession>A0A6C0DJ65</accession>
<evidence type="ECO:0008006" key="2">
    <source>
        <dbReference type="Google" id="ProtNLM"/>
    </source>
</evidence>
<organism evidence="1">
    <name type="scientific">viral metagenome</name>
    <dbReference type="NCBI Taxonomy" id="1070528"/>
    <lineage>
        <taxon>unclassified sequences</taxon>
        <taxon>metagenomes</taxon>
        <taxon>organismal metagenomes</taxon>
    </lineage>
</organism>
<sequence length="107" mass="12717">MEITMTTSEINNFSISELNYIRESIENMNKFNQVETLRILHNYKGVTLNENKYGVHVNLSELNKDTLEALRDYIKYVNTQESTLNEIEKQKESFKNIYFTKDNKDIK</sequence>
<protein>
    <recommendedName>
        <fullName evidence="2">NET domain-containing protein</fullName>
    </recommendedName>
</protein>
<proteinExistence type="predicted"/>
<reference evidence="1" key="1">
    <citation type="journal article" date="2020" name="Nature">
        <title>Giant virus diversity and host interactions through global metagenomics.</title>
        <authorList>
            <person name="Schulz F."/>
            <person name="Roux S."/>
            <person name="Paez-Espino D."/>
            <person name="Jungbluth S."/>
            <person name="Walsh D.A."/>
            <person name="Denef V.J."/>
            <person name="McMahon K.D."/>
            <person name="Konstantinidis K.T."/>
            <person name="Eloe-Fadrosh E.A."/>
            <person name="Kyrpides N.C."/>
            <person name="Woyke T."/>
        </authorList>
    </citation>
    <scope>NUCLEOTIDE SEQUENCE</scope>
    <source>
        <strain evidence="1">GVMAG-M-3300023174-182</strain>
    </source>
</reference>
<dbReference type="EMBL" id="MN739614">
    <property type="protein sequence ID" value="QHT15959.1"/>
    <property type="molecule type" value="Genomic_DNA"/>
</dbReference>
<name>A0A6C0DJ65_9ZZZZ</name>
<evidence type="ECO:0000313" key="1">
    <source>
        <dbReference type="EMBL" id="QHT15959.1"/>
    </source>
</evidence>
<dbReference type="AlphaFoldDB" id="A0A6C0DJ65"/>